<evidence type="ECO:0000313" key="2">
    <source>
        <dbReference type="EMBL" id="MEX3753683.1"/>
    </source>
</evidence>
<feature type="region of interest" description="Disordered" evidence="1">
    <location>
        <begin position="76"/>
        <end position="234"/>
    </location>
</feature>
<dbReference type="EMBL" id="JBFPKE010000016">
    <property type="protein sequence ID" value="MEX3753683.1"/>
    <property type="molecule type" value="Genomic_DNA"/>
</dbReference>
<feature type="compositionally biased region" description="Basic and acidic residues" evidence="1">
    <location>
        <begin position="148"/>
        <end position="158"/>
    </location>
</feature>
<dbReference type="RefSeq" id="WP_368608540.1">
    <property type="nucleotide sequence ID" value="NZ_JBFPKB010000018.1"/>
</dbReference>
<evidence type="ECO:0000256" key="1">
    <source>
        <dbReference type="SAM" id="MobiDB-lite"/>
    </source>
</evidence>
<reference evidence="2 3" key="1">
    <citation type="submission" date="2024-07" db="EMBL/GenBank/DDBJ databases">
        <title>A survey of Mimosa microsymbionts across Brazilian biomes reveals a high diversity of Paraburkholderia nodulating endemic species, but also that Cupriavidus is common as a symbiont of widespread species.</title>
        <authorList>
            <person name="Rouws L."/>
            <person name="Barauna A."/>
            <person name="Beukes C."/>
            <person name="Rouws J.R.C."/>
            <person name="De Faria S.M."/>
            <person name="Gross E."/>
            <person name="Bueno Dos Reis Junior F."/>
            <person name="Simon M.F."/>
            <person name="Maluk M."/>
            <person name="Odee D.W."/>
            <person name="Kenicer G."/>
            <person name="Young J.P.W."/>
            <person name="Reis V.M."/>
            <person name="Zilli J."/>
            <person name="James E.K."/>
        </authorList>
    </citation>
    <scope>NUCLEOTIDE SEQUENCE [LARGE SCALE GENOMIC DNA]</scope>
    <source>
        <strain evidence="2 3">BR14375</strain>
    </source>
</reference>
<comment type="caution">
    <text evidence="2">The sequence shown here is derived from an EMBL/GenBank/DDBJ whole genome shotgun (WGS) entry which is preliminary data.</text>
</comment>
<sequence length="234" mass="23679">MSHERVSPYMYLLIMLVHFRIFAREYIPGSLYRGKGMGVQQMWFRAVATAIAVWCASGAAMANGYTEVWNPPEVGAHAGRGAAKGQGASGARTASKANTKTAAKHAAASARAGRSKAKEGVKHAATRPGHESAGAVHDAKQKRAAVAHADKSHTEAAKTAHAGKSPADSSKAAHADAAQAGAAHGGAMTTGATAKGTATQPTPAVPAAPARADQADAAANPATARSGSLPPILH</sequence>
<name>A0ABV3WLL4_9BURK</name>
<evidence type="ECO:0000313" key="3">
    <source>
        <dbReference type="Proteomes" id="UP001558535"/>
    </source>
</evidence>
<proteinExistence type="predicted"/>
<gene>
    <name evidence="2" type="ORF">AB3X84_27190</name>
</gene>
<protein>
    <submittedName>
        <fullName evidence="2">Uncharacterized protein</fullName>
    </submittedName>
</protein>
<accession>A0ABV3WLL4</accession>
<dbReference type="Proteomes" id="UP001558535">
    <property type="component" value="Unassembled WGS sequence"/>
</dbReference>
<feature type="compositionally biased region" description="Low complexity" evidence="1">
    <location>
        <begin position="167"/>
        <end position="225"/>
    </location>
</feature>
<organism evidence="2 3">
    <name type="scientific">Paraburkholderia phenoliruptrix</name>
    <dbReference type="NCBI Taxonomy" id="252970"/>
    <lineage>
        <taxon>Bacteria</taxon>
        <taxon>Pseudomonadati</taxon>
        <taxon>Pseudomonadota</taxon>
        <taxon>Betaproteobacteria</taxon>
        <taxon>Burkholderiales</taxon>
        <taxon>Burkholderiaceae</taxon>
        <taxon>Paraburkholderia</taxon>
    </lineage>
</organism>
<keyword evidence="3" id="KW-1185">Reference proteome</keyword>
<feature type="compositionally biased region" description="Low complexity" evidence="1">
    <location>
        <begin position="91"/>
        <end position="112"/>
    </location>
</feature>